<dbReference type="Proteomes" id="UP000192708">
    <property type="component" value="Unassembled WGS sequence"/>
</dbReference>
<evidence type="ECO:0000256" key="1">
    <source>
        <dbReference type="ARBA" id="ARBA00022679"/>
    </source>
</evidence>
<dbReference type="InterPro" id="IPR029063">
    <property type="entry name" value="SAM-dependent_MTases_sf"/>
</dbReference>
<gene>
    <name evidence="3" type="ORF">SAMN06296008_101310</name>
</gene>
<evidence type="ECO:0000259" key="2">
    <source>
        <dbReference type="Pfam" id="PF13649"/>
    </source>
</evidence>
<protein>
    <submittedName>
        <fullName evidence="3">Methyltransferase domain-containing protein</fullName>
    </submittedName>
</protein>
<reference evidence="3 4" key="1">
    <citation type="submission" date="2017-04" db="EMBL/GenBank/DDBJ databases">
        <authorList>
            <person name="Afonso C.L."/>
            <person name="Miller P.J."/>
            <person name="Scott M.A."/>
            <person name="Spackman E."/>
            <person name="Goraichik I."/>
            <person name="Dimitrov K.M."/>
            <person name="Suarez D.L."/>
            <person name="Swayne D.E."/>
        </authorList>
    </citation>
    <scope>NUCLEOTIDE SEQUENCE [LARGE SCALE GENOMIC DNA]</scope>
    <source>
        <strain evidence="3 4">VK13</strain>
    </source>
</reference>
<accession>A0A1W1Y442</accession>
<organism evidence="3 4">
    <name type="scientific">Polynucleobacter kasalickyi</name>
    <dbReference type="NCBI Taxonomy" id="1938817"/>
    <lineage>
        <taxon>Bacteria</taxon>
        <taxon>Pseudomonadati</taxon>
        <taxon>Pseudomonadota</taxon>
        <taxon>Betaproteobacteria</taxon>
        <taxon>Burkholderiales</taxon>
        <taxon>Burkholderiaceae</taxon>
        <taxon>Polynucleobacter</taxon>
    </lineage>
</organism>
<name>A0A1W1Y442_9BURK</name>
<dbReference type="SUPFAM" id="SSF53335">
    <property type="entry name" value="S-adenosyl-L-methionine-dependent methyltransferases"/>
    <property type="match status" value="1"/>
</dbReference>
<dbReference type="EMBL" id="FWXJ01000001">
    <property type="protein sequence ID" value="SMC30936.1"/>
    <property type="molecule type" value="Genomic_DNA"/>
</dbReference>
<dbReference type="PANTHER" id="PTHR43861:SF3">
    <property type="entry name" value="PUTATIVE (AFU_ORTHOLOGUE AFUA_2G14390)-RELATED"/>
    <property type="match status" value="1"/>
</dbReference>
<feature type="domain" description="Methyltransferase" evidence="2">
    <location>
        <begin position="42"/>
        <end position="135"/>
    </location>
</feature>
<dbReference type="OrthoDB" id="9786503at2"/>
<dbReference type="GO" id="GO:0032259">
    <property type="term" value="P:methylation"/>
    <property type="evidence" value="ECO:0007669"/>
    <property type="project" value="UniProtKB-KW"/>
</dbReference>
<keyword evidence="3" id="KW-0489">Methyltransferase</keyword>
<evidence type="ECO:0000313" key="3">
    <source>
        <dbReference type="EMBL" id="SMC30936.1"/>
    </source>
</evidence>
<dbReference type="STRING" id="1938817.SAMN06296008_101310"/>
<dbReference type="CDD" id="cd02440">
    <property type="entry name" value="AdoMet_MTases"/>
    <property type="match status" value="1"/>
</dbReference>
<dbReference type="GO" id="GO:0008168">
    <property type="term" value="F:methyltransferase activity"/>
    <property type="evidence" value="ECO:0007669"/>
    <property type="project" value="UniProtKB-KW"/>
</dbReference>
<keyword evidence="4" id="KW-1185">Reference proteome</keyword>
<dbReference type="Gene3D" id="3.40.50.150">
    <property type="entry name" value="Vaccinia Virus protein VP39"/>
    <property type="match status" value="1"/>
</dbReference>
<dbReference type="Pfam" id="PF13649">
    <property type="entry name" value="Methyltransf_25"/>
    <property type="match status" value="1"/>
</dbReference>
<dbReference type="PANTHER" id="PTHR43861">
    <property type="entry name" value="TRANS-ACONITATE 2-METHYLTRANSFERASE-RELATED"/>
    <property type="match status" value="1"/>
</dbReference>
<evidence type="ECO:0000313" key="4">
    <source>
        <dbReference type="Proteomes" id="UP000192708"/>
    </source>
</evidence>
<proteinExistence type="predicted"/>
<dbReference type="RefSeq" id="WP_084282095.1">
    <property type="nucleotide sequence ID" value="NZ_FWXJ01000001.1"/>
</dbReference>
<keyword evidence="1 3" id="KW-0808">Transferase</keyword>
<dbReference type="AlphaFoldDB" id="A0A1W1Y442"/>
<sequence length="206" mass="23379">MAEFANPLERWNSRFATTDYLFGEEPNQFLKQQQSYLQSGKVLSIADGEGRNSVWLATLGLTVDAFDFSEKALQKAYLLAQKHQVSVNFTCASWQEFLWPEEQYDYVVGIFFQFVNPEKRLQLFQKMINSLKVGGLIILQGYGKEQLRFKTGGPGELDHLYEEELLLNLLPNFEFLVLKTYESEIAEGSGHAGMSSLVGAVARKMA</sequence>
<dbReference type="InterPro" id="IPR041698">
    <property type="entry name" value="Methyltransf_25"/>
</dbReference>